<feature type="non-terminal residue" evidence="1">
    <location>
        <position position="1"/>
    </location>
</feature>
<organism evidence="1 2">
    <name type="scientific">Acanthocheilonema viteae</name>
    <name type="common">Filarial nematode worm</name>
    <name type="synonym">Dipetalonema viteae</name>
    <dbReference type="NCBI Taxonomy" id="6277"/>
    <lineage>
        <taxon>Eukaryota</taxon>
        <taxon>Metazoa</taxon>
        <taxon>Ecdysozoa</taxon>
        <taxon>Nematoda</taxon>
        <taxon>Chromadorea</taxon>
        <taxon>Rhabditida</taxon>
        <taxon>Spirurina</taxon>
        <taxon>Spiruromorpha</taxon>
        <taxon>Filarioidea</taxon>
        <taxon>Onchocercidae</taxon>
        <taxon>Acanthocheilonema</taxon>
    </lineage>
</organism>
<evidence type="ECO:0000313" key="1">
    <source>
        <dbReference type="EMBL" id="VBB35483.1"/>
    </source>
</evidence>
<proteinExistence type="predicted"/>
<dbReference type="EMBL" id="UPTC01006117">
    <property type="protein sequence ID" value="VBB35483.1"/>
    <property type="molecule type" value="Genomic_DNA"/>
</dbReference>
<dbReference type="STRING" id="6277.A0A498ST51"/>
<dbReference type="AlphaFoldDB" id="A0A498ST51"/>
<reference evidence="1 2" key="1">
    <citation type="submission" date="2018-08" db="EMBL/GenBank/DDBJ databases">
        <authorList>
            <person name="Laetsch R D."/>
            <person name="Stevens L."/>
            <person name="Kumar S."/>
            <person name="Blaxter L. M."/>
        </authorList>
    </citation>
    <scope>NUCLEOTIDE SEQUENCE [LARGE SCALE GENOMIC DNA]</scope>
</reference>
<keyword evidence="2" id="KW-1185">Reference proteome</keyword>
<gene>
    <name evidence="1" type="ORF">NAV_LOCUS10274</name>
</gene>
<evidence type="ECO:0000313" key="2">
    <source>
        <dbReference type="Proteomes" id="UP000276991"/>
    </source>
</evidence>
<sequence>CEKCNDTVESRNVTCEDINGRAYPLEKCLNENSTEIPIDVRPCSSPQKIIKIEKIFVVNLELDWFELISLLGDWFVG</sequence>
<dbReference type="OrthoDB" id="5948003at2759"/>
<accession>A0A498ST51</accession>
<protein>
    <submittedName>
        <fullName evidence="1">Uncharacterized protein</fullName>
    </submittedName>
</protein>
<dbReference type="Proteomes" id="UP000276991">
    <property type="component" value="Unassembled WGS sequence"/>
</dbReference>
<name>A0A498ST51_ACAVI</name>